<accession>A0A8X6MD58</accession>
<dbReference type="AlphaFoldDB" id="A0A8X6MD58"/>
<comment type="caution">
    <text evidence="1">The sequence shown here is derived from an EMBL/GenBank/DDBJ whole genome shotgun (WGS) entry which is preliminary data.</text>
</comment>
<name>A0A8X6MD58_9ARAC</name>
<organism evidence="1 2">
    <name type="scientific">Trichonephila inaurata madagascariensis</name>
    <dbReference type="NCBI Taxonomy" id="2747483"/>
    <lineage>
        <taxon>Eukaryota</taxon>
        <taxon>Metazoa</taxon>
        <taxon>Ecdysozoa</taxon>
        <taxon>Arthropoda</taxon>
        <taxon>Chelicerata</taxon>
        <taxon>Arachnida</taxon>
        <taxon>Araneae</taxon>
        <taxon>Araneomorphae</taxon>
        <taxon>Entelegynae</taxon>
        <taxon>Araneoidea</taxon>
        <taxon>Nephilidae</taxon>
        <taxon>Trichonephila</taxon>
        <taxon>Trichonephila inaurata</taxon>
    </lineage>
</organism>
<dbReference type="Proteomes" id="UP000886998">
    <property type="component" value="Unassembled WGS sequence"/>
</dbReference>
<reference evidence="1" key="1">
    <citation type="submission" date="2020-08" db="EMBL/GenBank/DDBJ databases">
        <title>Multicomponent nature underlies the extraordinary mechanical properties of spider dragline silk.</title>
        <authorList>
            <person name="Kono N."/>
            <person name="Nakamura H."/>
            <person name="Mori M."/>
            <person name="Yoshida Y."/>
            <person name="Ohtoshi R."/>
            <person name="Malay A.D."/>
            <person name="Moran D.A.P."/>
            <person name="Tomita M."/>
            <person name="Numata K."/>
            <person name="Arakawa K."/>
        </authorList>
    </citation>
    <scope>NUCLEOTIDE SEQUENCE</scope>
</reference>
<sequence length="80" mass="9042">MSIDPNPLEKKQGYAHERTFVTNATVPPFQWKPCLTFFGCKRKTPSHLQKLVRPSKDGVCCPDGKYVEIYGDVCRKLGLA</sequence>
<evidence type="ECO:0000313" key="2">
    <source>
        <dbReference type="Proteomes" id="UP000886998"/>
    </source>
</evidence>
<keyword evidence="2" id="KW-1185">Reference proteome</keyword>
<dbReference type="EMBL" id="BMAV01025461">
    <property type="protein sequence ID" value="GFS41597.1"/>
    <property type="molecule type" value="Genomic_DNA"/>
</dbReference>
<evidence type="ECO:0000313" key="1">
    <source>
        <dbReference type="EMBL" id="GFS41597.1"/>
    </source>
</evidence>
<gene>
    <name evidence="1" type="ORF">TNIN_182501</name>
</gene>
<proteinExistence type="predicted"/>
<protein>
    <submittedName>
        <fullName evidence="1">Uncharacterized protein</fullName>
    </submittedName>
</protein>